<dbReference type="AlphaFoldDB" id="A0A845UFA6"/>
<evidence type="ECO:0008006" key="4">
    <source>
        <dbReference type="Google" id="ProtNLM"/>
    </source>
</evidence>
<gene>
    <name evidence="2" type="ORF">GL267_03150</name>
    <name evidence="3" type="ORF">GL267_11685</name>
</gene>
<accession>A0A845UFA6</accession>
<comment type="caution">
    <text evidence="3">The sequence shown here is derived from an EMBL/GenBank/DDBJ whole genome shotgun (WGS) entry which is preliminary data.</text>
</comment>
<evidence type="ECO:0000313" key="3">
    <source>
        <dbReference type="EMBL" id="NDU43270.1"/>
    </source>
</evidence>
<dbReference type="RefSeq" id="WP_163096457.1">
    <property type="nucleotide sequence ID" value="NZ_CP127523.1"/>
</dbReference>
<dbReference type="SUPFAM" id="SSF81901">
    <property type="entry name" value="HCP-like"/>
    <property type="match status" value="1"/>
</dbReference>
<feature type="transmembrane region" description="Helical" evidence="1">
    <location>
        <begin position="6"/>
        <end position="29"/>
    </location>
</feature>
<keyword evidence="1" id="KW-0472">Membrane</keyword>
<keyword evidence="1" id="KW-0812">Transmembrane</keyword>
<dbReference type="Gene3D" id="1.25.40.10">
    <property type="entry name" value="Tetratricopeptide repeat domain"/>
    <property type="match status" value="1"/>
</dbReference>
<dbReference type="InterPro" id="IPR011990">
    <property type="entry name" value="TPR-like_helical_dom_sf"/>
</dbReference>
<proteinExistence type="predicted"/>
<dbReference type="EMBL" id="WNJL01000037">
    <property type="protein sequence ID" value="NDU43270.1"/>
    <property type="molecule type" value="Genomic_DNA"/>
</dbReference>
<sequence length="133" mass="14764">MYPGKYTASIMLALGLTAPITSWAGGVLLHLRDQAEHSSTALQQLKQQAHTGDRAAQYYLGALYDPSLKLGHVEPANWNQALYWYQHVALSKNDPITCYPDKAVAHTPAQMTAWWRAEAEENLKGNDNDNGHC</sequence>
<name>A0A845UFA6_9PROT</name>
<protein>
    <recommendedName>
        <fullName evidence="4">Sel1 repeat family protein</fullName>
    </recommendedName>
</protein>
<evidence type="ECO:0000313" key="2">
    <source>
        <dbReference type="EMBL" id="NDU41678.1"/>
    </source>
</evidence>
<evidence type="ECO:0000256" key="1">
    <source>
        <dbReference type="SAM" id="Phobius"/>
    </source>
</evidence>
<keyword evidence="1" id="KW-1133">Transmembrane helix</keyword>
<reference evidence="3" key="1">
    <citation type="submission" date="2019-11" db="EMBL/GenBank/DDBJ databases">
        <title>Acidithiobacillus ferrianus sp. nov.: a facultatively anaerobic and extremely acidophilic chemolithoautotroph.</title>
        <authorList>
            <person name="Norris P.R."/>
            <person name="Falagan C."/>
            <person name="Moya-Beltran A."/>
            <person name="Castro M."/>
            <person name="Quatrini R."/>
            <person name="Johnson D.B."/>
        </authorList>
    </citation>
    <scope>NUCLEOTIDE SEQUENCE [LARGE SCALE GENOMIC DNA]</scope>
    <source>
        <strain evidence="3">MG</strain>
    </source>
</reference>
<organism evidence="3">
    <name type="scientific">Acidithiobacillus ferrianus</name>
    <dbReference type="NCBI Taxonomy" id="2678518"/>
    <lineage>
        <taxon>Bacteria</taxon>
        <taxon>Pseudomonadati</taxon>
        <taxon>Pseudomonadota</taxon>
        <taxon>Acidithiobacillia</taxon>
        <taxon>Acidithiobacillales</taxon>
        <taxon>Acidithiobacillaceae</taxon>
        <taxon>Acidithiobacillus</taxon>
    </lineage>
</organism>
<dbReference type="EMBL" id="WNJL01000012">
    <property type="protein sequence ID" value="NDU41678.1"/>
    <property type="molecule type" value="Genomic_DNA"/>
</dbReference>